<dbReference type="AlphaFoldDB" id="A0A1M7YM32"/>
<dbReference type="InterPro" id="IPR002314">
    <property type="entry name" value="aa-tRNA-synt_IIb"/>
</dbReference>
<evidence type="ECO:0000259" key="6">
    <source>
        <dbReference type="PROSITE" id="PS50862"/>
    </source>
</evidence>
<dbReference type="OrthoDB" id="583154at2"/>
<keyword evidence="2" id="KW-0547">Nucleotide-binding</keyword>
<keyword evidence="4" id="KW-0648">Protein biosynthesis</keyword>
<dbReference type="InterPro" id="IPR045864">
    <property type="entry name" value="aa-tRNA-synth_II/BPL/LPL"/>
</dbReference>
<evidence type="ECO:0000256" key="5">
    <source>
        <dbReference type="ARBA" id="ARBA00023146"/>
    </source>
</evidence>
<keyword evidence="1" id="KW-0436">Ligase</keyword>
<proteinExistence type="predicted"/>
<reference evidence="7 8" key="1">
    <citation type="submission" date="2016-12" db="EMBL/GenBank/DDBJ databases">
        <authorList>
            <person name="Song W.-J."/>
            <person name="Kurnit D.M."/>
        </authorList>
    </citation>
    <scope>NUCLEOTIDE SEQUENCE [LARGE SCALE GENOMIC DNA]</scope>
    <source>
        <strain evidence="7 8">DSM 12503</strain>
    </source>
</reference>
<gene>
    <name evidence="7" type="ORF">SAMN02745217_04175</name>
</gene>
<evidence type="ECO:0000256" key="3">
    <source>
        <dbReference type="ARBA" id="ARBA00022840"/>
    </source>
</evidence>
<dbReference type="Proteomes" id="UP000184612">
    <property type="component" value="Unassembled WGS sequence"/>
</dbReference>
<evidence type="ECO:0000256" key="2">
    <source>
        <dbReference type="ARBA" id="ARBA00022741"/>
    </source>
</evidence>
<dbReference type="Gene3D" id="3.30.930.10">
    <property type="entry name" value="Bira Bifunctional Protein, Domain 2"/>
    <property type="match status" value="1"/>
</dbReference>
<protein>
    <submittedName>
        <fullName evidence="7">tRNA synthetase class II core domain (G, H, P, S and T)</fullName>
    </submittedName>
</protein>
<evidence type="ECO:0000256" key="4">
    <source>
        <dbReference type="ARBA" id="ARBA00022917"/>
    </source>
</evidence>
<organism evidence="7 8">
    <name type="scientific">Anaerocolumna xylanovorans DSM 12503</name>
    <dbReference type="NCBI Taxonomy" id="1121345"/>
    <lineage>
        <taxon>Bacteria</taxon>
        <taxon>Bacillati</taxon>
        <taxon>Bacillota</taxon>
        <taxon>Clostridia</taxon>
        <taxon>Lachnospirales</taxon>
        <taxon>Lachnospiraceae</taxon>
        <taxon>Anaerocolumna</taxon>
    </lineage>
</organism>
<evidence type="ECO:0000256" key="1">
    <source>
        <dbReference type="ARBA" id="ARBA00022598"/>
    </source>
</evidence>
<dbReference type="Pfam" id="PF00587">
    <property type="entry name" value="tRNA-synt_2b"/>
    <property type="match status" value="1"/>
</dbReference>
<dbReference type="InterPro" id="IPR006195">
    <property type="entry name" value="aa-tRNA-synth_II"/>
</dbReference>
<accession>A0A1M7YM32</accession>
<dbReference type="SUPFAM" id="SSF55681">
    <property type="entry name" value="Class II aaRS and biotin synthetases"/>
    <property type="match status" value="1"/>
</dbReference>
<evidence type="ECO:0000313" key="7">
    <source>
        <dbReference type="EMBL" id="SHO53586.1"/>
    </source>
</evidence>
<keyword evidence="5 7" id="KW-0030">Aminoacyl-tRNA synthetase</keyword>
<dbReference type="GO" id="GO:0016740">
    <property type="term" value="F:transferase activity"/>
    <property type="evidence" value="ECO:0007669"/>
    <property type="project" value="UniProtKB-ARBA"/>
</dbReference>
<dbReference type="GO" id="GO:0004812">
    <property type="term" value="F:aminoacyl-tRNA ligase activity"/>
    <property type="evidence" value="ECO:0007669"/>
    <property type="project" value="UniProtKB-KW"/>
</dbReference>
<evidence type="ECO:0000313" key="8">
    <source>
        <dbReference type="Proteomes" id="UP000184612"/>
    </source>
</evidence>
<dbReference type="RefSeq" id="WP_084558799.1">
    <property type="nucleotide sequence ID" value="NZ_FRFD01000014.1"/>
</dbReference>
<dbReference type="GO" id="GO:0005524">
    <property type="term" value="F:ATP binding"/>
    <property type="evidence" value="ECO:0007669"/>
    <property type="project" value="UniProtKB-KW"/>
</dbReference>
<dbReference type="STRING" id="1121345.SAMN02745217_04175"/>
<dbReference type="EMBL" id="FRFD01000014">
    <property type="protein sequence ID" value="SHO53586.1"/>
    <property type="molecule type" value="Genomic_DNA"/>
</dbReference>
<dbReference type="GO" id="GO:0006418">
    <property type="term" value="P:tRNA aminoacylation for protein translation"/>
    <property type="evidence" value="ECO:0007669"/>
    <property type="project" value="InterPro"/>
</dbReference>
<keyword evidence="3" id="KW-0067">ATP-binding</keyword>
<dbReference type="GO" id="GO:0140096">
    <property type="term" value="F:catalytic activity, acting on a protein"/>
    <property type="evidence" value="ECO:0007669"/>
    <property type="project" value="UniProtKB-ARBA"/>
</dbReference>
<name>A0A1M7YM32_9FIRM</name>
<sequence>MFEVQLIQKKLGEIKIMERLNVIYEGLNEDDINIFCDMLSYISPKIFSVNKEKNQVVLEVEDGYQDEVRNNVNDLRAMINSNEMKSNSRVKTKILKNFTGTILNQEPIFDELKDNGSIIEISKGAFIYSGIFLKVFKYFCRKIDEYGKKNFRDMMEYEVPVLFPTEIYEKGKYFENFPHHIMFQTTLSNDLKVLEEFSKNGTKDGKIFEKMKVPDLVLRHAACVPIYPILENKKIEGNQLPLKYMVSGKCFRNEGNNVFELARLNEFYMKEYVFVGTQEQVTENLGKGRKLWKYWIDLFGWKGTIETASDSFFASNYTKLKIFQMLGDSKQELRLELPASDMASAVSSTNVHRTHFTKEHNIRYGEAYCLSGCIAFGIDRLTYALLCQKGLDISKWDQESRAEIFDK</sequence>
<keyword evidence="8" id="KW-1185">Reference proteome</keyword>
<dbReference type="PROSITE" id="PS50862">
    <property type="entry name" value="AA_TRNA_LIGASE_II"/>
    <property type="match status" value="1"/>
</dbReference>
<feature type="domain" description="Aminoacyl-transfer RNA synthetases class-II family profile" evidence="6">
    <location>
        <begin position="131"/>
        <end position="407"/>
    </location>
</feature>